<dbReference type="PANTHER" id="PTHR35936:SF17">
    <property type="entry name" value="ARGININE-BINDING EXTRACELLULAR PROTEIN ARTP"/>
    <property type="match status" value="1"/>
</dbReference>
<dbReference type="SMART" id="SM00062">
    <property type="entry name" value="PBPb"/>
    <property type="match status" value="1"/>
</dbReference>
<evidence type="ECO:0000313" key="7">
    <source>
        <dbReference type="Proteomes" id="UP000593594"/>
    </source>
</evidence>
<evidence type="ECO:0000259" key="5">
    <source>
        <dbReference type="SMART" id="SM00079"/>
    </source>
</evidence>
<dbReference type="GO" id="GO:0016020">
    <property type="term" value="C:membrane"/>
    <property type="evidence" value="ECO:0007669"/>
    <property type="project" value="InterPro"/>
</dbReference>
<dbReference type="Gene3D" id="3.40.190.10">
    <property type="entry name" value="Periplasmic binding protein-like II"/>
    <property type="match status" value="2"/>
</dbReference>
<organism evidence="6 7">
    <name type="scientific">Kaustia mangrovi</name>
    <dbReference type="NCBI Taxonomy" id="2593653"/>
    <lineage>
        <taxon>Bacteria</taxon>
        <taxon>Pseudomonadati</taxon>
        <taxon>Pseudomonadota</taxon>
        <taxon>Alphaproteobacteria</taxon>
        <taxon>Hyphomicrobiales</taxon>
        <taxon>Parvibaculaceae</taxon>
        <taxon>Kaustia</taxon>
    </lineage>
</organism>
<feature type="chain" id="PRO_5032882281" evidence="3">
    <location>
        <begin position="33"/>
        <end position="376"/>
    </location>
</feature>
<dbReference type="KEGG" id="kmn:HW532_08205"/>
<dbReference type="SUPFAM" id="SSF53850">
    <property type="entry name" value="Periplasmic binding protein-like II"/>
    <property type="match status" value="1"/>
</dbReference>
<protein>
    <submittedName>
        <fullName evidence="6">Transporter substrate-binding domain-containing protein</fullName>
    </submittedName>
</protein>
<dbReference type="InterPro" id="IPR001638">
    <property type="entry name" value="Solute-binding_3/MltF_N"/>
</dbReference>
<keyword evidence="1 3" id="KW-0732">Signal</keyword>
<keyword evidence="2" id="KW-0472">Membrane</keyword>
<dbReference type="InterPro" id="IPR001320">
    <property type="entry name" value="Iontro_rcpt_C"/>
</dbReference>
<dbReference type="PANTHER" id="PTHR35936">
    <property type="entry name" value="MEMBRANE-BOUND LYTIC MUREIN TRANSGLYCOSYLASE F"/>
    <property type="match status" value="1"/>
</dbReference>
<evidence type="ECO:0000256" key="1">
    <source>
        <dbReference type="ARBA" id="ARBA00022729"/>
    </source>
</evidence>
<evidence type="ECO:0000313" key="6">
    <source>
        <dbReference type="EMBL" id="QPC42684.1"/>
    </source>
</evidence>
<keyword evidence="2" id="KW-0812">Transmembrane</keyword>
<evidence type="ECO:0000256" key="3">
    <source>
        <dbReference type="SAM" id="SignalP"/>
    </source>
</evidence>
<name>A0A7S8C3H2_9HYPH</name>
<proteinExistence type="predicted"/>
<dbReference type="GO" id="GO:0015276">
    <property type="term" value="F:ligand-gated monoatomic ion channel activity"/>
    <property type="evidence" value="ECO:0007669"/>
    <property type="project" value="InterPro"/>
</dbReference>
<dbReference type="RefSeq" id="WP_213163921.1">
    <property type="nucleotide sequence ID" value="NZ_CP058214.1"/>
</dbReference>
<dbReference type="Pfam" id="PF00497">
    <property type="entry name" value="SBP_bac_3"/>
    <property type="match status" value="1"/>
</dbReference>
<reference evidence="6 7" key="1">
    <citation type="submission" date="2020-06" db="EMBL/GenBank/DDBJ databases">
        <title>Genome sequence of 2 isolates from Red Sea Mangroves.</title>
        <authorList>
            <person name="Sefrji F."/>
            <person name="Michoud G."/>
            <person name="Merlino G."/>
            <person name="Daffonchio D."/>
        </authorList>
    </citation>
    <scope>NUCLEOTIDE SEQUENCE [LARGE SCALE GENOMIC DNA]</scope>
    <source>
        <strain evidence="6 7">R1DC25</strain>
    </source>
</reference>
<feature type="transmembrane region" description="Helical" evidence="2">
    <location>
        <begin position="218"/>
        <end position="238"/>
    </location>
</feature>
<dbReference type="SMART" id="SM00079">
    <property type="entry name" value="PBPe"/>
    <property type="match status" value="1"/>
</dbReference>
<evidence type="ECO:0000256" key="2">
    <source>
        <dbReference type="SAM" id="Phobius"/>
    </source>
</evidence>
<gene>
    <name evidence="6" type="ORF">HW532_08205</name>
</gene>
<dbReference type="AlphaFoldDB" id="A0A7S8C3H2"/>
<dbReference type="Proteomes" id="UP000593594">
    <property type="component" value="Chromosome"/>
</dbReference>
<sequence>MIRYPSPRISALVPSVLVALFVLVAATCQAGAQDSQPSSPEATPERVTVGVRLSAPFVIAEGDGFTGLSVELWEDLASRLGLQWDYRTYDTARALVDATAAGEVDVAVTNLTVTERRAQRVDFTQPWFDGGLRILTRADQGSSFRDVIAGLRDSGYLRAYAWIGFVILAATLGMTIFYRRFDSDFPARWRDGLAESFYNVMVVVTSGKMAMSKNLFGWIGRIFQGIWLLAGVALIAYVTSTVTSVMTALAITSQINSVDDLPGKTVGVLDGSVGEDYAEEAGLRILAFPDLENAADALLDGTVVAVIADTAVLEYYAKTHADQPLEVVGRIFEPSKYAFATTRNDGLRRPLTIEILKAHEADEIEALRIKYFGEGS</sequence>
<keyword evidence="2" id="KW-1133">Transmembrane helix</keyword>
<feature type="domain" description="Solute-binding protein family 3/N-terminal" evidence="4">
    <location>
        <begin position="46"/>
        <end position="375"/>
    </location>
</feature>
<keyword evidence="7" id="KW-1185">Reference proteome</keyword>
<dbReference type="SUPFAM" id="SSF81324">
    <property type="entry name" value="Voltage-gated potassium channels"/>
    <property type="match status" value="1"/>
</dbReference>
<evidence type="ECO:0000259" key="4">
    <source>
        <dbReference type="SMART" id="SM00062"/>
    </source>
</evidence>
<dbReference type="EMBL" id="CP058214">
    <property type="protein sequence ID" value="QPC42684.1"/>
    <property type="molecule type" value="Genomic_DNA"/>
</dbReference>
<feature type="domain" description="Ionotropic glutamate receptor C-terminal" evidence="5">
    <location>
        <begin position="46"/>
        <end position="374"/>
    </location>
</feature>
<feature type="signal peptide" evidence="3">
    <location>
        <begin position="1"/>
        <end position="32"/>
    </location>
</feature>
<feature type="transmembrane region" description="Helical" evidence="2">
    <location>
        <begin position="159"/>
        <end position="178"/>
    </location>
</feature>
<accession>A0A7S8C3H2</accession>